<sequence>MPPVRTTKQNTAATDTAAAPVAKRPKTMWLKPIPKGDKEAYFQSSERDWDDKYEAKIGTGTRTIKFGYEFILTDRHVEDILALGPGVCGGLWQFIFEYTDVSYDAKNSAELTTQVVVRLAKACPKLRRIELQAATEVGEDALLALFENCPALTYIELSGLGHGNDITGSSLDALRENPEWAPKLKTLVLGERDEKKEFMKAMRALGKERQAMTITLISRMEVKKWGDWELETRKQDYKKGRKHGDCYDGKAGSNPFDNRYNHYCHFTNPDLAFETKTTGFLHKLICAIPTLPNAQHACRLGPIDQRQHQTPGLLCLLESRIGYKVFLGDTRHFGYYPSEKSWPFPIGRALRAMETKMGELLNLPPGATVLDAGCGVGHVALHLAKEFKYRVKAVDVVEHHVAKAKRNIARSGLSEGQISASRMDYHHLETLDDESFDGIYTMETLVHATDPKAVLAGFFRILRPGGHVAHFEYDHEFISDSTEDMAQSMKKVNDYAAMPTNDLSHPGVFKELLEEAGFTEVTVRDYSKNIVPMTRLFYMVAYIPWLLVTFFHLEKHFINTVAGVESYRGRERWHYVAITAKKPGEPIEEPKTR</sequence>
<accession>A0A428UJB5</accession>
<dbReference type="SUPFAM" id="SSF52047">
    <property type="entry name" value="RNI-like"/>
    <property type="match status" value="1"/>
</dbReference>
<dbReference type="InterPro" id="IPR041698">
    <property type="entry name" value="Methyltransf_25"/>
</dbReference>
<dbReference type="Pfam" id="PF13649">
    <property type="entry name" value="Methyltransf_25"/>
    <property type="match status" value="1"/>
</dbReference>
<comment type="caution">
    <text evidence="5">The sequence shown here is derived from an EMBL/GenBank/DDBJ whole genome shotgun (WGS) entry which is preliminary data.</text>
</comment>
<evidence type="ECO:0000259" key="4">
    <source>
        <dbReference type="Pfam" id="PF13649"/>
    </source>
</evidence>
<name>A0A428UJB5_9HYPO</name>
<dbReference type="GO" id="GO:0003838">
    <property type="term" value="F:sterol 24-C-methyltransferase activity"/>
    <property type="evidence" value="ECO:0007669"/>
    <property type="project" value="TreeGrafter"/>
</dbReference>
<protein>
    <recommendedName>
        <fullName evidence="4">Methyltransferase domain-containing protein</fullName>
    </recommendedName>
</protein>
<evidence type="ECO:0000313" key="6">
    <source>
        <dbReference type="Proteomes" id="UP000288429"/>
    </source>
</evidence>
<keyword evidence="1" id="KW-0808">Transferase</keyword>
<feature type="domain" description="Methyltransferase" evidence="4">
    <location>
        <begin position="369"/>
        <end position="466"/>
    </location>
</feature>
<feature type="compositionally biased region" description="Low complexity" evidence="3">
    <location>
        <begin position="1"/>
        <end position="19"/>
    </location>
</feature>
<dbReference type="EMBL" id="NIZV01000056">
    <property type="protein sequence ID" value="RSM14395.1"/>
    <property type="molecule type" value="Genomic_DNA"/>
</dbReference>
<feature type="region of interest" description="Disordered" evidence="3">
    <location>
        <begin position="1"/>
        <end position="20"/>
    </location>
</feature>
<dbReference type="InterPro" id="IPR032675">
    <property type="entry name" value="LRR_dom_sf"/>
</dbReference>
<dbReference type="GO" id="GO:0005783">
    <property type="term" value="C:endoplasmic reticulum"/>
    <property type="evidence" value="ECO:0007669"/>
    <property type="project" value="TreeGrafter"/>
</dbReference>
<dbReference type="Gene3D" id="3.80.10.10">
    <property type="entry name" value="Ribonuclease Inhibitor"/>
    <property type="match status" value="1"/>
</dbReference>
<keyword evidence="6" id="KW-1185">Reference proteome</keyword>
<reference evidence="5 6" key="1">
    <citation type="submission" date="2017-06" db="EMBL/GenBank/DDBJ databases">
        <title>Cmopartive genomic analysis of Ambrosia Fusariam Clade fungi.</title>
        <authorList>
            <person name="Stajich J.E."/>
            <person name="Carrillo J."/>
            <person name="Kijimoto T."/>
            <person name="Eskalen A."/>
            <person name="O'Donnell K."/>
            <person name="Kasson M."/>
        </authorList>
    </citation>
    <scope>NUCLEOTIDE SEQUENCE [LARGE SCALE GENOMIC DNA]</scope>
    <source>
        <strain evidence="5 6">NRRL 20438</strain>
    </source>
</reference>
<proteinExistence type="inferred from homology"/>
<dbReference type="Proteomes" id="UP000288429">
    <property type="component" value="Unassembled WGS sequence"/>
</dbReference>
<dbReference type="Gene3D" id="3.40.50.150">
    <property type="entry name" value="Vaccinia Virus protein VP39"/>
    <property type="match status" value="1"/>
</dbReference>
<dbReference type="GO" id="GO:0006696">
    <property type="term" value="P:ergosterol biosynthetic process"/>
    <property type="evidence" value="ECO:0007669"/>
    <property type="project" value="TreeGrafter"/>
</dbReference>
<gene>
    <name evidence="5" type="ORF">CDV31_005410</name>
</gene>
<evidence type="ECO:0000256" key="1">
    <source>
        <dbReference type="ARBA" id="ARBA00022679"/>
    </source>
</evidence>
<evidence type="ECO:0000256" key="3">
    <source>
        <dbReference type="SAM" id="MobiDB-lite"/>
    </source>
</evidence>
<organism evidence="5 6">
    <name type="scientific">Fusarium ambrosium</name>
    <dbReference type="NCBI Taxonomy" id="131363"/>
    <lineage>
        <taxon>Eukaryota</taxon>
        <taxon>Fungi</taxon>
        <taxon>Dikarya</taxon>
        <taxon>Ascomycota</taxon>
        <taxon>Pezizomycotina</taxon>
        <taxon>Sordariomycetes</taxon>
        <taxon>Hypocreomycetidae</taxon>
        <taxon>Hypocreales</taxon>
        <taxon>Nectriaceae</taxon>
        <taxon>Fusarium</taxon>
        <taxon>Fusarium solani species complex</taxon>
    </lineage>
</organism>
<dbReference type="SUPFAM" id="SSF53335">
    <property type="entry name" value="S-adenosyl-L-methionine-dependent methyltransferases"/>
    <property type="match status" value="1"/>
</dbReference>
<comment type="similarity">
    <text evidence="2">Belongs to the class I-like SAM-binding methyltransferase superfamily. Erg6/SMT family.</text>
</comment>
<dbReference type="InterPro" id="IPR029063">
    <property type="entry name" value="SAM-dependent_MTases_sf"/>
</dbReference>
<dbReference type="PANTHER" id="PTHR44068:SF1">
    <property type="entry name" value="HYPOTHETICAL LOC100005854"/>
    <property type="match status" value="1"/>
</dbReference>
<dbReference type="InterPro" id="IPR050447">
    <property type="entry name" value="Erg6_SMT_methyltransf"/>
</dbReference>
<evidence type="ECO:0000256" key="2">
    <source>
        <dbReference type="ARBA" id="ARBA00038188"/>
    </source>
</evidence>
<dbReference type="AlphaFoldDB" id="A0A428UJB5"/>
<evidence type="ECO:0000313" key="5">
    <source>
        <dbReference type="EMBL" id="RSM14395.1"/>
    </source>
</evidence>
<dbReference type="PANTHER" id="PTHR44068">
    <property type="entry name" value="ZGC:194242"/>
    <property type="match status" value="1"/>
</dbReference>
<dbReference type="CDD" id="cd02440">
    <property type="entry name" value="AdoMet_MTases"/>
    <property type="match status" value="1"/>
</dbReference>